<dbReference type="Proteomes" id="UP000295212">
    <property type="component" value="Unassembled WGS sequence"/>
</dbReference>
<evidence type="ECO:0000313" key="3">
    <source>
        <dbReference type="Proteomes" id="UP000295212"/>
    </source>
</evidence>
<protein>
    <submittedName>
        <fullName evidence="2">Uncharacterized protein</fullName>
    </submittedName>
</protein>
<proteinExistence type="predicted"/>
<accession>A0A4R6ZLQ8</accession>
<feature type="signal peptide" evidence="1">
    <location>
        <begin position="1"/>
        <end position="24"/>
    </location>
</feature>
<evidence type="ECO:0000256" key="1">
    <source>
        <dbReference type="SAM" id="SignalP"/>
    </source>
</evidence>
<dbReference type="SUPFAM" id="SSF160935">
    <property type="entry name" value="VPA0735-like"/>
    <property type="match status" value="1"/>
</dbReference>
<feature type="chain" id="PRO_5020882054" evidence="1">
    <location>
        <begin position="25"/>
        <end position="99"/>
    </location>
</feature>
<comment type="caution">
    <text evidence="2">The sequence shown here is derived from an EMBL/GenBank/DDBJ whole genome shotgun (WGS) entry which is preliminary data.</text>
</comment>
<organism evidence="2 3">
    <name type="scientific">Halomonas ventosae</name>
    <dbReference type="NCBI Taxonomy" id="229007"/>
    <lineage>
        <taxon>Bacteria</taxon>
        <taxon>Pseudomonadati</taxon>
        <taxon>Pseudomonadota</taxon>
        <taxon>Gammaproteobacteria</taxon>
        <taxon>Oceanospirillales</taxon>
        <taxon>Halomonadaceae</taxon>
        <taxon>Halomonas</taxon>
    </lineage>
</organism>
<keyword evidence="1" id="KW-0732">Signal</keyword>
<gene>
    <name evidence="2" type="ORF">DFP85_110100</name>
</gene>
<dbReference type="EMBL" id="SNZJ01000010">
    <property type="protein sequence ID" value="TDR53034.1"/>
    <property type="molecule type" value="Genomic_DNA"/>
</dbReference>
<sequence length="99" mass="11084">MRTCTGMALSCLLLLTPISSFASAQVEAGPEEAREIAKEAYIYANPVVDNYRIQYAYFVDRKSPEFRAPWNQIYNMARVFTPDDKAIQTANGQPLSESA</sequence>
<evidence type="ECO:0000313" key="2">
    <source>
        <dbReference type="EMBL" id="TDR53034.1"/>
    </source>
</evidence>
<name>A0A4R6ZLQ8_9GAMM</name>
<dbReference type="AlphaFoldDB" id="A0A4R6ZLQ8"/>
<reference evidence="2 3" key="1">
    <citation type="submission" date="2019-03" db="EMBL/GenBank/DDBJ databases">
        <title>Genomic Encyclopedia of Type Strains, Phase III (KMG-III): the genomes of soil and plant-associated and newly described type strains.</title>
        <authorList>
            <person name="Whitman W."/>
        </authorList>
    </citation>
    <scope>NUCLEOTIDE SEQUENCE [LARGE SCALE GENOMIC DNA]</scope>
    <source>
        <strain evidence="2 3">CECT 5797</strain>
    </source>
</reference>
<dbReference type="RefSeq" id="WP_208108492.1">
    <property type="nucleotide sequence ID" value="NZ_SNZJ01000010.1"/>
</dbReference>